<dbReference type="InterPro" id="IPR047655">
    <property type="entry name" value="Transpos_IS630-like"/>
</dbReference>
<dbReference type="Pfam" id="PF13358">
    <property type="entry name" value="DDE_3"/>
    <property type="match status" value="1"/>
</dbReference>
<sequence length="182" mass="20864">MLLVMDSTVLRWFPPLRAVWAPVGEQALVKITGENAKRTLWGAINPRTGRRVVMATRRGRQEDFMAFLRALRAAYPGRPLLLVLDRASCHTAQKSQRLAARLGIHLVLLPKQRSELNCMDHLWRPLKQHVSANRQYPTVEQHVDAAIQWVLGLSPQDALRKAGCLAEGFWLRDLLEKFWRLT</sequence>
<dbReference type="Gene3D" id="3.30.420.10">
    <property type="entry name" value="Ribonuclease H-like superfamily/Ribonuclease H"/>
    <property type="match status" value="1"/>
</dbReference>
<dbReference type="KEGG" id="mfu:LILAB_26065"/>
<dbReference type="AlphaFoldDB" id="F8CHR2"/>
<dbReference type="NCBIfam" id="NF033545">
    <property type="entry name" value="transpos_IS630"/>
    <property type="match status" value="1"/>
</dbReference>
<dbReference type="InterPro" id="IPR012337">
    <property type="entry name" value="RNaseH-like_sf"/>
</dbReference>
<dbReference type="EMBL" id="CP002830">
    <property type="protein sequence ID" value="AEI67640.1"/>
    <property type="molecule type" value="Genomic_DNA"/>
</dbReference>
<dbReference type="eggNOG" id="COG3335">
    <property type="taxonomic scope" value="Bacteria"/>
</dbReference>
<dbReference type="EMBL" id="CP002830">
    <property type="protein sequence ID" value="AEI67106.1"/>
    <property type="molecule type" value="Genomic_DNA"/>
</dbReference>
<dbReference type="SUPFAM" id="SSF53098">
    <property type="entry name" value="Ribonuclease H-like"/>
    <property type="match status" value="1"/>
</dbReference>
<proteinExistence type="predicted"/>
<dbReference type="GO" id="GO:0003676">
    <property type="term" value="F:nucleic acid binding"/>
    <property type="evidence" value="ECO:0007669"/>
    <property type="project" value="InterPro"/>
</dbReference>
<dbReference type="KEGG" id="mfu:LILAB_28795"/>
<dbReference type="STRING" id="483219.LILAB_26065"/>
<accession>F8CHR2</accession>
<dbReference type="Proteomes" id="UP000000488">
    <property type="component" value="Chromosome"/>
</dbReference>
<evidence type="ECO:0000313" key="4">
    <source>
        <dbReference type="EMBL" id="AEI68745.1"/>
    </source>
</evidence>
<dbReference type="HOGENOM" id="CLU_103726_0_0_7"/>
<gene>
    <name evidence="2" type="ordered locus">LILAB_26065</name>
    <name evidence="3" type="ordered locus">LILAB_28795</name>
    <name evidence="4" type="ordered locus">LILAB_34320</name>
</gene>
<evidence type="ECO:0000259" key="1">
    <source>
        <dbReference type="Pfam" id="PF13358"/>
    </source>
</evidence>
<feature type="domain" description="Tc1-like transposase DDE" evidence="1">
    <location>
        <begin position="2"/>
        <end position="141"/>
    </location>
</feature>
<dbReference type="InterPro" id="IPR038717">
    <property type="entry name" value="Tc1-like_DDE_dom"/>
</dbReference>
<evidence type="ECO:0000313" key="2">
    <source>
        <dbReference type="EMBL" id="AEI67106.1"/>
    </source>
</evidence>
<dbReference type="EMBL" id="CP002830">
    <property type="protein sequence ID" value="AEI68745.1"/>
    <property type="molecule type" value="Genomic_DNA"/>
</dbReference>
<organism evidence="4 5">
    <name type="scientific">Myxococcus fulvus (strain ATCC BAA-855 / HW-1)</name>
    <dbReference type="NCBI Taxonomy" id="483219"/>
    <lineage>
        <taxon>Bacteria</taxon>
        <taxon>Pseudomonadati</taxon>
        <taxon>Myxococcota</taxon>
        <taxon>Myxococcia</taxon>
        <taxon>Myxococcales</taxon>
        <taxon>Cystobacterineae</taxon>
        <taxon>Myxococcaceae</taxon>
        <taxon>Myxococcus</taxon>
    </lineage>
</organism>
<dbReference type="InterPro" id="IPR036397">
    <property type="entry name" value="RNaseH_sf"/>
</dbReference>
<reference evidence="4 5" key="1">
    <citation type="journal article" date="2011" name="J. Bacteriol.">
        <title>Genome sequence of the halotolerant marine bacterium Myxococcus fulvus HW-1.</title>
        <authorList>
            <person name="Li Z.F."/>
            <person name="Li X."/>
            <person name="Liu H."/>
            <person name="Liu X."/>
            <person name="Han K."/>
            <person name="Wu Z.H."/>
            <person name="Hu W."/>
            <person name="Li F.F."/>
            <person name="Li Y.Z."/>
        </authorList>
    </citation>
    <scope>NUCLEOTIDE SEQUENCE [LARGE SCALE GENOMIC DNA]</scope>
    <source>
        <strain evidence="5">ATCC BAA-855 / HW-1</strain>
        <strain evidence="4">HW-1</strain>
    </source>
</reference>
<evidence type="ECO:0000313" key="3">
    <source>
        <dbReference type="EMBL" id="AEI67640.1"/>
    </source>
</evidence>
<evidence type="ECO:0000313" key="5">
    <source>
        <dbReference type="Proteomes" id="UP000000488"/>
    </source>
</evidence>
<dbReference type="KEGG" id="mfu:LILAB_34320"/>
<protein>
    <recommendedName>
        <fullName evidence="1">Tc1-like transposase DDE domain-containing protein</fullName>
    </recommendedName>
</protein>
<name>F8CHR2_MYXFH</name>